<evidence type="ECO:0000256" key="5">
    <source>
        <dbReference type="ARBA" id="ARBA00022989"/>
    </source>
</evidence>
<dbReference type="AlphaFoldDB" id="A0A0C2CWC8"/>
<keyword evidence="6 9" id="KW-0472">Membrane</keyword>
<dbReference type="NCBIfam" id="TIGR01065">
    <property type="entry name" value="hlyIII"/>
    <property type="match status" value="1"/>
</dbReference>
<evidence type="ECO:0000256" key="4">
    <source>
        <dbReference type="ARBA" id="ARBA00022692"/>
    </source>
</evidence>
<evidence type="ECO:0000256" key="7">
    <source>
        <dbReference type="PIRSR" id="PIRSR604254-1"/>
    </source>
</evidence>
<keyword evidence="3" id="KW-1003">Cell membrane</keyword>
<evidence type="ECO:0000256" key="3">
    <source>
        <dbReference type="ARBA" id="ARBA00022475"/>
    </source>
</evidence>
<dbReference type="InterPro" id="IPR005744">
    <property type="entry name" value="Hy-lIII"/>
</dbReference>
<dbReference type="InterPro" id="IPR004254">
    <property type="entry name" value="AdipoR/HlyIII-related"/>
</dbReference>
<dbReference type="GO" id="GO:0140911">
    <property type="term" value="F:pore-forming activity"/>
    <property type="evidence" value="ECO:0007669"/>
    <property type="project" value="InterPro"/>
</dbReference>
<dbReference type="Proteomes" id="UP000031599">
    <property type="component" value="Unassembled WGS sequence"/>
</dbReference>
<proteinExistence type="inferred from homology"/>
<feature type="binding site" evidence="7">
    <location>
        <position position="230"/>
    </location>
    <ligand>
        <name>Zn(2+)</name>
        <dbReference type="ChEBI" id="CHEBI:29105"/>
    </ligand>
</feature>
<dbReference type="EMBL" id="JMCC02000147">
    <property type="protein sequence ID" value="KIG12162.1"/>
    <property type="molecule type" value="Genomic_DNA"/>
</dbReference>
<comment type="similarity">
    <text evidence="2">Belongs to the UPF0073 (Hly-III) family.</text>
</comment>
<dbReference type="Pfam" id="PF03006">
    <property type="entry name" value="HlyIII"/>
    <property type="match status" value="1"/>
</dbReference>
<feature type="transmembrane region" description="Helical" evidence="9">
    <location>
        <begin position="142"/>
        <end position="160"/>
    </location>
</feature>
<evidence type="ECO:0000313" key="10">
    <source>
        <dbReference type="EMBL" id="KIG12162.1"/>
    </source>
</evidence>
<feature type="transmembrane region" description="Helical" evidence="9">
    <location>
        <begin position="47"/>
        <end position="69"/>
    </location>
</feature>
<keyword evidence="5 9" id="KW-1133">Transmembrane helix</keyword>
<keyword evidence="4 9" id="KW-0812">Transmembrane</keyword>
<protein>
    <submittedName>
        <fullName evidence="10">Putative membrane protein hemolysin III like protein</fullName>
    </submittedName>
</protein>
<sequence length="254" mass="26934">MDQSTNASASGREALARAESSLNAASVPEMPRVPAIGQEKFSPPEELANAISASVGAILSIIALVVMVVSASGKGVVHVTSAAVFGGSLIALYLSSALNHGLVPGRAKHFFHNVDLAAIYLLIAGTYTPFTLVALQNRTGNLMFAAIWILALVGTVRTLIKPNEYESKLDKVGVISYLVMGWMVLAAPAQIIAAVPTAGLVWIFLGGAFYSGGVFFFRMTSLRYHHLIWHLCVIGGSACHVVAVQRYVLEIPLT</sequence>
<keyword evidence="7" id="KW-0479">Metal-binding</keyword>
<evidence type="ECO:0000313" key="11">
    <source>
        <dbReference type="Proteomes" id="UP000031599"/>
    </source>
</evidence>
<evidence type="ECO:0000256" key="1">
    <source>
        <dbReference type="ARBA" id="ARBA00004651"/>
    </source>
</evidence>
<accession>A0A0C2CWC8</accession>
<evidence type="ECO:0000256" key="6">
    <source>
        <dbReference type="ARBA" id="ARBA00023136"/>
    </source>
</evidence>
<dbReference type="PANTHER" id="PTHR20855">
    <property type="entry name" value="ADIPOR/PROGESTIN RECEPTOR-RELATED"/>
    <property type="match status" value="1"/>
</dbReference>
<comment type="caution">
    <text evidence="10">The sequence shown here is derived from an EMBL/GenBank/DDBJ whole genome shotgun (WGS) entry which is preliminary data.</text>
</comment>
<feature type="transmembrane region" description="Helical" evidence="9">
    <location>
        <begin position="172"/>
        <end position="193"/>
    </location>
</feature>
<feature type="region of interest" description="Disordered" evidence="8">
    <location>
        <begin position="1"/>
        <end position="23"/>
    </location>
</feature>
<feature type="transmembrane region" description="Helical" evidence="9">
    <location>
        <begin position="229"/>
        <end position="248"/>
    </location>
</feature>
<feature type="binding site" evidence="7">
    <location>
        <position position="100"/>
    </location>
    <ligand>
        <name>Zn(2+)</name>
        <dbReference type="ChEBI" id="CHEBI:29105"/>
    </ligand>
</feature>
<reference evidence="10 11" key="1">
    <citation type="submission" date="2014-12" db="EMBL/GenBank/DDBJ databases">
        <title>Genome assembly of Enhygromyxa salina DSM 15201.</title>
        <authorList>
            <person name="Sharma G."/>
            <person name="Subramanian S."/>
        </authorList>
    </citation>
    <scope>NUCLEOTIDE SEQUENCE [LARGE SCALE GENOMIC DNA]</scope>
    <source>
        <strain evidence="10 11">DSM 15201</strain>
    </source>
</reference>
<name>A0A0C2CWC8_9BACT</name>
<dbReference type="GO" id="GO:0046872">
    <property type="term" value="F:metal ion binding"/>
    <property type="evidence" value="ECO:0007669"/>
    <property type="project" value="UniProtKB-KW"/>
</dbReference>
<dbReference type="PANTHER" id="PTHR20855:SF3">
    <property type="entry name" value="LD03007P"/>
    <property type="match status" value="1"/>
</dbReference>
<evidence type="ECO:0000256" key="2">
    <source>
        <dbReference type="ARBA" id="ARBA00008488"/>
    </source>
</evidence>
<comment type="subcellular location">
    <subcellularLocation>
        <location evidence="1">Cell membrane</location>
        <topology evidence="1">Multi-pass membrane protein</topology>
    </subcellularLocation>
</comment>
<keyword evidence="7" id="KW-0862">Zinc</keyword>
<dbReference type="GO" id="GO:0005886">
    <property type="term" value="C:plasma membrane"/>
    <property type="evidence" value="ECO:0007669"/>
    <property type="project" value="UniProtKB-SubCell"/>
</dbReference>
<feature type="transmembrane region" description="Helical" evidence="9">
    <location>
        <begin position="199"/>
        <end position="217"/>
    </location>
</feature>
<gene>
    <name evidence="10" type="ORF">DB30_01845</name>
</gene>
<organism evidence="10 11">
    <name type="scientific">Enhygromyxa salina</name>
    <dbReference type="NCBI Taxonomy" id="215803"/>
    <lineage>
        <taxon>Bacteria</taxon>
        <taxon>Pseudomonadati</taxon>
        <taxon>Myxococcota</taxon>
        <taxon>Polyangia</taxon>
        <taxon>Nannocystales</taxon>
        <taxon>Nannocystaceae</taxon>
        <taxon>Enhygromyxa</taxon>
    </lineage>
</organism>
<evidence type="ECO:0000256" key="8">
    <source>
        <dbReference type="SAM" id="MobiDB-lite"/>
    </source>
</evidence>
<feature type="transmembrane region" description="Helical" evidence="9">
    <location>
        <begin position="110"/>
        <end position="130"/>
    </location>
</feature>
<feature type="transmembrane region" description="Helical" evidence="9">
    <location>
        <begin position="75"/>
        <end position="98"/>
    </location>
</feature>
<evidence type="ECO:0000256" key="9">
    <source>
        <dbReference type="SAM" id="Phobius"/>
    </source>
</evidence>
<feature type="binding site" evidence="7">
    <location>
        <position position="226"/>
    </location>
    <ligand>
        <name>Zn(2+)</name>
        <dbReference type="ChEBI" id="CHEBI:29105"/>
    </ligand>
</feature>